<dbReference type="GO" id="GO:0006516">
    <property type="term" value="P:glycoprotein catabolic process"/>
    <property type="evidence" value="ECO:0007669"/>
    <property type="project" value="TreeGrafter"/>
</dbReference>
<dbReference type="InterPro" id="IPR013783">
    <property type="entry name" value="Ig-like_fold"/>
</dbReference>
<evidence type="ECO:0000256" key="3">
    <source>
        <dbReference type="ARBA" id="ARBA00004740"/>
    </source>
</evidence>
<comment type="caution">
    <text evidence="17">The sequence shown here is derived from an EMBL/GenBank/DDBJ whole genome shotgun (WGS) entry which is preliminary data.</text>
</comment>
<keyword evidence="7 17" id="KW-0378">Hydrolase</keyword>
<dbReference type="Pfam" id="PF17786">
    <property type="entry name" value="Mannosidase_ig"/>
    <property type="match status" value="1"/>
</dbReference>
<comment type="subunit">
    <text evidence="4">Homodimer.</text>
</comment>
<feature type="domain" description="Glycoside hydrolase family 2 immunoglobulin-like beta-sandwich" evidence="13">
    <location>
        <begin position="189"/>
        <end position="292"/>
    </location>
</feature>
<evidence type="ECO:0000256" key="5">
    <source>
        <dbReference type="ARBA" id="ARBA00012754"/>
    </source>
</evidence>
<comment type="subcellular location">
    <subcellularLocation>
        <location evidence="2">Secreted</location>
    </subcellularLocation>
</comment>
<dbReference type="AlphaFoldDB" id="A0A1C1A3X8"/>
<dbReference type="SUPFAM" id="SSF51445">
    <property type="entry name" value="(Trans)glycosidases"/>
    <property type="match status" value="1"/>
</dbReference>
<dbReference type="EC" id="3.2.1.25" evidence="5"/>
<evidence type="ECO:0000313" key="17">
    <source>
        <dbReference type="EMBL" id="OCT15264.1"/>
    </source>
</evidence>
<comment type="similarity">
    <text evidence="10">Belongs to the glycosyl hydrolase 2 family. Beta-mannosidase B subfamily.</text>
</comment>
<dbReference type="Gene3D" id="2.60.40.10">
    <property type="entry name" value="Immunoglobulins"/>
    <property type="match status" value="3"/>
</dbReference>
<dbReference type="InterPro" id="IPR041447">
    <property type="entry name" value="Mannosidase_ig"/>
</dbReference>
<comment type="catalytic activity">
    <reaction evidence="1">
        <text>Hydrolysis of terminal, non-reducing beta-D-mannose residues in beta-D-mannosides.</text>
        <dbReference type="EC" id="3.2.1.25"/>
    </reaction>
</comment>
<dbReference type="InterPro" id="IPR017853">
    <property type="entry name" value="GH"/>
</dbReference>
<dbReference type="SUPFAM" id="SSF49785">
    <property type="entry name" value="Galactose-binding domain-like"/>
    <property type="match status" value="1"/>
</dbReference>
<dbReference type="EMBL" id="LYPC01000014">
    <property type="protein sequence ID" value="OCT15264.1"/>
    <property type="molecule type" value="Genomic_DNA"/>
</dbReference>
<evidence type="ECO:0000256" key="9">
    <source>
        <dbReference type="ARBA" id="ARBA00023295"/>
    </source>
</evidence>
<dbReference type="GO" id="GO:0004567">
    <property type="term" value="F:beta-mannosidase activity"/>
    <property type="evidence" value="ECO:0007669"/>
    <property type="project" value="UniProtKB-EC"/>
</dbReference>
<dbReference type="Gene3D" id="3.20.20.80">
    <property type="entry name" value="Glycosidases"/>
    <property type="match status" value="1"/>
</dbReference>
<evidence type="ECO:0000256" key="6">
    <source>
        <dbReference type="ARBA" id="ARBA00022525"/>
    </source>
</evidence>
<feature type="domain" description="Beta-mannosidase-like galactose-binding" evidence="16">
    <location>
        <begin position="10"/>
        <end position="178"/>
    </location>
</feature>
<evidence type="ECO:0000256" key="7">
    <source>
        <dbReference type="ARBA" id="ARBA00022801"/>
    </source>
</evidence>
<dbReference type="Pfam" id="PF00703">
    <property type="entry name" value="Glyco_hydro_2"/>
    <property type="match status" value="1"/>
</dbReference>
<keyword evidence="9" id="KW-0326">Glycosidase</keyword>
<evidence type="ECO:0000256" key="10">
    <source>
        <dbReference type="ARBA" id="ARBA00038429"/>
    </source>
</evidence>
<proteinExistence type="inferred from homology"/>
<evidence type="ECO:0000313" key="18">
    <source>
        <dbReference type="Proteomes" id="UP000093309"/>
    </source>
</evidence>
<evidence type="ECO:0000256" key="4">
    <source>
        <dbReference type="ARBA" id="ARBA00011738"/>
    </source>
</evidence>
<dbReference type="InterPro" id="IPR050887">
    <property type="entry name" value="Beta-mannosidase_GH2"/>
</dbReference>
<dbReference type="Gene3D" id="2.60.120.260">
    <property type="entry name" value="Galactose-binding domain-like"/>
    <property type="match status" value="1"/>
</dbReference>
<dbReference type="SUPFAM" id="SSF49303">
    <property type="entry name" value="beta-Galactosidase/glucuronidase domain"/>
    <property type="match status" value="3"/>
</dbReference>
<keyword evidence="18" id="KW-1185">Reference proteome</keyword>
<dbReference type="PANTHER" id="PTHR43730">
    <property type="entry name" value="BETA-MANNOSIDASE"/>
    <property type="match status" value="1"/>
</dbReference>
<dbReference type="STRING" id="512399.A8709_14290"/>
<organism evidence="17 18">
    <name type="scientific">Paenibacillus pectinilyticus</name>
    <dbReference type="NCBI Taxonomy" id="512399"/>
    <lineage>
        <taxon>Bacteria</taxon>
        <taxon>Bacillati</taxon>
        <taxon>Bacillota</taxon>
        <taxon>Bacilli</taxon>
        <taxon>Bacillales</taxon>
        <taxon>Paenibacillaceae</taxon>
        <taxon>Paenibacillus</taxon>
    </lineage>
</organism>
<gene>
    <name evidence="17" type="ORF">A8709_14290</name>
</gene>
<dbReference type="Proteomes" id="UP000093309">
    <property type="component" value="Unassembled WGS sequence"/>
</dbReference>
<feature type="domain" description="Beta-mannosidase Ig-fold" evidence="14">
    <location>
        <begin position="739"/>
        <end position="821"/>
    </location>
</feature>
<reference evidence="18" key="1">
    <citation type="submission" date="2016-05" db="EMBL/GenBank/DDBJ databases">
        <title>Paenibacillus oryzae. sp. nov., isolated from the rice root.</title>
        <authorList>
            <person name="Zhang J."/>
            <person name="Zhang X."/>
        </authorList>
    </citation>
    <scope>NUCLEOTIDE SEQUENCE [LARGE SCALE GENOMIC DNA]</scope>
    <source>
        <strain evidence="18">KCTC13222</strain>
    </source>
</reference>
<dbReference type="InterPro" id="IPR036156">
    <property type="entry name" value="Beta-gal/glucu_dom_sf"/>
</dbReference>
<sequence length="822" mass="94532">MHIVKLDGTWLMKEITDEAAWPAQIPGSVYSTLLANGKMEDPFYRDNADEALELARHDYVFIRQFEVDATLLSSHKVELVCEGLDTLAEISMNGVALAVTDNMHRTYVFDVKSGLKEGTNKLEIVFRSALEYAERRAKENPVWYSPVGTAPGFNQIRKAHHMFGWDWGPILPDMGIWRSIYLRGVTEGRIDEIYVTQQHEQGQVHLDIRTGVDLPITGEGLVLRCQILTPDGRILAVKQMPAQAEQTFRFNVENPQLWWTNGLGEQPLYEVIVTLLAGSNVIHVKEQSLGLRTITWRVEPDQWGKSFEVVLNGVAIFAMGANYIPEDNLLSRCSAERTEVLIRDSVEASFNMLRVWGGAYFQEDYFYDLCDRYGLLVWQDLMFACAAYEMTDAFTENIVQETIDNVKRIRHHASLALWCGNNEMEWAWVEWDFPKTDALRADYVKQFEQILPAVVREADPNTFYWLASPSSGGGFDKPNDPTQGDVHYWDVWHGTKPFTDYRKSDFRFCSEFGFQSLPAMRTIESFTLPEDRNMLSYVMEKHQNHPDANGKILNYLAQMYQYPAELDGLVYLSQLVQADAIRYGVEFWRQNRGVSMGSIYWQLNDCWPVTSWSSIDYYGRWKALHYYAKRFHAPVLISAREEGVQAELYVTNDRLTPFEGQVIWQLRNNKEAVLLQGELPINVSSMTALQVAKLDFEAQLPTAQQQRMHYLSYELMDSAGGVVSRGTTLFVRPKHFIFEDPQLSWQVSESEDVFTIHLTSKAYAKAIEISLHEMEGQWDDNYFDLSAGMTRTVTYRKNQLKETISLDAWCALLHVRSLKDIL</sequence>
<dbReference type="FunFam" id="3.20.20.80:FF:000050">
    <property type="entry name" value="Beta-mannosidase B"/>
    <property type="match status" value="1"/>
</dbReference>
<evidence type="ECO:0000256" key="1">
    <source>
        <dbReference type="ARBA" id="ARBA00000829"/>
    </source>
</evidence>
<keyword evidence="6" id="KW-0964">Secreted</keyword>
<dbReference type="GO" id="GO:0005975">
    <property type="term" value="P:carbohydrate metabolic process"/>
    <property type="evidence" value="ECO:0007669"/>
    <property type="project" value="InterPro"/>
</dbReference>
<evidence type="ECO:0000256" key="12">
    <source>
        <dbReference type="ARBA" id="ARBA00041614"/>
    </source>
</evidence>
<dbReference type="GO" id="GO:0005576">
    <property type="term" value="C:extracellular region"/>
    <property type="evidence" value="ECO:0007669"/>
    <property type="project" value="UniProtKB-SubCell"/>
</dbReference>
<accession>A0A1C1A3X8</accession>
<keyword evidence="8" id="KW-0325">Glycoprotein</keyword>
<dbReference type="Pfam" id="PF22666">
    <property type="entry name" value="Glyco_hydro_2_N2"/>
    <property type="match status" value="1"/>
</dbReference>
<evidence type="ECO:0000259" key="13">
    <source>
        <dbReference type="Pfam" id="PF00703"/>
    </source>
</evidence>
<dbReference type="OrthoDB" id="9801077at2"/>
<dbReference type="RefSeq" id="WP_065852175.1">
    <property type="nucleotide sequence ID" value="NZ_LYPC01000014.1"/>
</dbReference>
<dbReference type="Pfam" id="PF17753">
    <property type="entry name" value="Ig_mannosidase"/>
    <property type="match status" value="1"/>
</dbReference>
<evidence type="ECO:0000256" key="2">
    <source>
        <dbReference type="ARBA" id="ARBA00004613"/>
    </source>
</evidence>
<evidence type="ECO:0000259" key="16">
    <source>
        <dbReference type="Pfam" id="PF22666"/>
    </source>
</evidence>
<feature type="domain" description="Mannosidase Ig/CBM-like" evidence="15">
    <location>
        <begin position="645"/>
        <end position="735"/>
    </location>
</feature>
<evidence type="ECO:0000259" key="15">
    <source>
        <dbReference type="Pfam" id="PF17786"/>
    </source>
</evidence>
<evidence type="ECO:0000259" key="14">
    <source>
        <dbReference type="Pfam" id="PF17753"/>
    </source>
</evidence>
<dbReference type="InterPro" id="IPR006102">
    <property type="entry name" value="Ig-like_GH2"/>
</dbReference>
<evidence type="ECO:0000256" key="8">
    <source>
        <dbReference type="ARBA" id="ARBA00023180"/>
    </source>
</evidence>
<evidence type="ECO:0000256" key="11">
    <source>
        <dbReference type="ARBA" id="ARBA00041069"/>
    </source>
</evidence>
<dbReference type="PANTHER" id="PTHR43730:SF1">
    <property type="entry name" value="BETA-MANNOSIDASE"/>
    <property type="match status" value="1"/>
</dbReference>
<dbReference type="InterPro" id="IPR054593">
    <property type="entry name" value="Beta-mannosidase-like_N2"/>
</dbReference>
<name>A0A1C1A3X8_9BACL</name>
<protein>
    <recommendedName>
        <fullName evidence="11">Beta-mannosidase B</fullName>
        <ecNumber evidence="5">3.2.1.25</ecNumber>
    </recommendedName>
    <alternativeName>
        <fullName evidence="12">Mannanase B</fullName>
    </alternativeName>
</protein>
<dbReference type="InterPro" id="IPR008979">
    <property type="entry name" value="Galactose-bd-like_sf"/>
</dbReference>
<comment type="pathway">
    <text evidence="3">Glycan metabolism; N-glycan degradation.</text>
</comment>
<dbReference type="InterPro" id="IPR041625">
    <property type="entry name" value="Beta-mannosidase_Ig"/>
</dbReference>